<dbReference type="EMBL" id="JBHUEN010000043">
    <property type="protein sequence ID" value="MFD1883015.1"/>
    <property type="molecule type" value="Genomic_DNA"/>
</dbReference>
<protein>
    <submittedName>
        <fullName evidence="4">M20 family metallopeptidase</fullName>
    </submittedName>
</protein>
<dbReference type="InterPro" id="IPR050072">
    <property type="entry name" value="Peptidase_M20A"/>
</dbReference>
<sequence length="412" mass="43961">MKGTNVKDRDAQKMNTQTVFAAIDDALDTEAMVAACQEVVRTPSLSFEEGPVARIFARHLQDLGFDTVEIDANGNVIGVLRGTGNGPSLMVNGHIDHVPTGDMQDPFSGDLVDAARWGETGTAIYGRGTCDMKCNVMASAYAIAAIRKAGVQLQGDVVFVADIGEEVDSPLGVPSVIARGVRADFGLNTESSRGHVHIGHRGKIDVEITVHGRTSHASEPDNGINAVFEAAPFLTALQDYATRMRGDDVLGPATVTLISMKSAPDNGTAVVPDRCVIRVDRRYVRGETAESCEAELRDILDGIAAGNPDFRYDLNVVTHYPLMWVAPDSPVVLAALRGREAVTGRDDGVASWRFGVNGTFMCAAGIPTVGLGPGNEKWAHTPDEHILVADLIEACRIWTRTITEVCGIAAAR</sequence>
<gene>
    <name evidence="4" type="ORF">ACFSCT_14930</name>
</gene>
<keyword evidence="1" id="KW-0479">Metal-binding</keyword>
<dbReference type="Gene3D" id="3.40.630.10">
    <property type="entry name" value="Zn peptidases"/>
    <property type="match status" value="2"/>
</dbReference>
<evidence type="ECO:0000256" key="1">
    <source>
        <dbReference type="ARBA" id="ARBA00022723"/>
    </source>
</evidence>
<accession>A0ABW4RA89</accession>
<evidence type="ECO:0000313" key="4">
    <source>
        <dbReference type="EMBL" id="MFD1883015.1"/>
    </source>
</evidence>
<dbReference type="SUPFAM" id="SSF53187">
    <property type="entry name" value="Zn-dependent exopeptidases"/>
    <property type="match status" value="1"/>
</dbReference>
<dbReference type="SUPFAM" id="SSF55031">
    <property type="entry name" value="Bacterial exopeptidase dimerisation domain"/>
    <property type="match status" value="1"/>
</dbReference>
<dbReference type="Pfam" id="PF01546">
    <property type="entry name" value="Peptidase_M20"/>
    <property type="match status" value="1"/>
</dbReference>
<dbReference type="Proteomes" id="UP001597213">
    <property type="component" value="Unassembled WGS sequence"/>
</dbReference>
<name>A0ABW4RA89_9RHOB</name>
<evidence type="ECO:0000259" key="3">
    <source>
        <dbReference type="Pfam" id="PF07687"/>
    </source>
</evidence>
<comment type="caution">
    <text evidence="4">The sequence shown here is derived from an EMBL/GenBank/DDBJ whole genome shotgun (WGS) entry which is preliminary data.</text>
</comment>
<evidence type="ECO:0000313" key="5">
    <source>
        <dbReference type="Proteomes" id="UP001597213"/>
    </source>
</evidence>
<proteinExistence type="predicted"/>
<keyword evidence="2" id="KW-0378">Hydrolase</keyword>
<feature type="domain" description="Peptidase M20 dimerisation" evidence="3">
    <location>
        <begin position="198"/>
        <end position="303"/>
    </location>
</feature>
<keyword evidence="5" id="KW-1185">Reference proteome</keyword>
<dbReference type="Pfam" id="PF07687">
    <property type="entry name" value="M20_dimer"/>
    <property type="match status" value="1"/>
</dbReference>
<dbReference type="Gene3D" id="3.30.70.360">
    <property type="match status" value="1"/>
</dbReference>
<dbReference type="PANTHER" id="PTHR43808">
    <property type="entry name" value="ACETYLORNITHINE DEACETYLASE"/>
    <property type="match status" value="1"/>
</dbReference>
<organism evidence="4 5">
    <name type="scientific">Paracoccus pacificus</name>
    <dbReference type="NCBI Taxonomy" id="1463598"/>
    <lineage>
        <taxon>Bacteria</taxon>
        <taxon>Pseudomonadati</taxon>
        <taxon>Pseudomonadota</taxon>
        <taxon>Alphaproteobacteria</taxon>
        <taxon>Rhodobacterales</taxon>
        <taxon>Paracoccaceae</taxon>
        <taxon>Paracoccus</taxon>
    </lineage>
</organism>
<dbReference type="InterPro" id="IPR011650">
    <property type="entry name" value="Peptidase_M20_dimer"/>
</dbReference>
<dbReference type="InterPro" id="IPR002933">
    <property type="entry name" value="Peptidase_M20"/>
</dbReference>
<dbReference type="InterPro" id="IPR036264">
    <property type="entry name" value="Bact_exopeptidase_dim_dom"/>
</dbReference>
<evidence type="ECO:0000256" key="2">
    <source>
        <dbReference type="ARBA" id="ARBA00022801"/>
    </source>
</evidence>
<reference evidence="5" key="1">
    <citation type="journal article" date="2019" name="Int. J. Syst. Evol. Microbiol.">
        <title>The Global Catalogue of Microorganisms (GCM) 10K type strain sequencing project: providing services to taxonomists for standard genome sequencing and annotation.</title>
        <authorList>
            <consortium name="The Broad Institute Genomics Platform"/>
            <consortium name="The Broad Institute Genome Sequencing Center for Infectious Disease"/>
            <person name="Wu L."/>
            <person name="Ma J."/>
        </authorList>
    </citation>
    <scope>NUCLEOTIDE SEQUENCE [LARGE SCALE GENOMIC DNA]</scope>
    <source>
        <strain evidence="5">CCUG 56029</strain>
    </source>
</reference>